<dbReference type="InterPro" id="IPR006176">
    <property type="entry name" value="3-OHacyl-CoA_DH_NAD-bd"/>
</dbReference>
<dbReference type="Pfam" id="PF02737">
    <property type="entry name" value="3HCDH_N"/>
    <property type="match status" value="1"/>
</dbReference>
<feature type="domain" description="3-hydroxyacyl-CoA dehydrogenase NAD binding" evidence="1">
    <location>
        <begin position="7"/>
        <end position="45"/>
    </location>
</feature>
<accession>A0ABV1WAX9</accession>
<evidence type="ECO:0000313" key="2">
    <source>
        <dbReference type="EMBL" id="MER6981349.1"/>
    </source>
</evidence>
<dbReference type="Gene3D" id="3.40.50.720">
    <property type="entry name" value="NAD(P)-binding Rossmann-like Domain"/>
    <property type="match status" value="1"/>
</dbReference>
<evidence type="ECO:0000259" key="1">
    <source>
        <dbReference type="Pfam" id="PF02737"/>
    </source>
</evidence>
<sequence length="46" mass="4633">MEPVSRLGIVGCGLMGSGIAEVAALHGLEVIVAESTPDRAAAGRDR</sequence>
<reference evidence="2 3" key="1">
    <citation type="submission" date="2024-06" db="EMBL/GenBank/DDBJ databases">
        <title>The Natural Products Discovery Center: Release of the First 8490 Sequenced Strains for Exploring Actinobacteria Biosynthetic Diversity.</title>
        <authorList>
            <person name="Kalkreuter E."/>
            <person name="Kautsar S.A."/>
            <person name="Yang D."/>
            <person name="Bader C.D."/>
            <person name="Teijaro C.N."/>
            <person name="Fluegel L."/>
            <person name="Davis C.M."/>
            <person name="Simpson J.R."/>
            <person name="Lauterbach L."/>
            <person name="Steele A.D."/>
            <person name="Gui C."/>
            <person name="Meng S."/>
            <person name="Li G."/>
            <person name="Viehrig K."/>
            <person name="Ye F."/>
            <person name="Su P."/>
            <person name="Kiefer A.F."/>
            <person name="Nichols A."/>
            <person name="Cepeda A.J."/>
            <person name="Yan W."/>
            <person name="Fan B."/>
            <person name="Jiang Y."/>
            <person name="Adhikari A."/>
            <person name="Zheng C.-J."/>
            <person name="Schuster L."/>
            <person name="Cowan T.M."/>
            <person name="Smanski M.J."/>
            <person name="Chevrette M.G."/>
            <person name="De Carvalho L.P.S."/>
            <person name="Shen B."/>
        </authorList>
    </citation>
    <scope>NUCLEOTIDE SEQUENCE [LARGE SCALE GENOMIC DNA]</scope>
    <source>
        <strain evidence="2 3">NPDC000634</strain>
    </source>
</reference>
<organism evidence="2 3">
    <name type="scientific">Streptomyces carpinensis</name>
    <dbReference type="NCBI Taxonomy" id="66369"/>
    <lineage>
        <taxon>Bacteria</taxon>
        <taxon>Bacillati</taxon>
        <taxon>Actinomycetota</taxon>
        <taxon>Actinomycetes</taxon>
        <taxon>Kitasatosporales</taxon>
        <taxon>Streptomycetaceae</taxon>
        <taxon>Streptomyces</taxon>
    </lineage>
</organism>
<protein>
    <submittedName>
        <fullName evidence="2">3-hydroxyacyl-CoA dehydrogenase NAD-binding domain-containing protein</fullName>
    </submittedName>
</protein>
<comment type="caution">
    <text evidence="2">The sequence shown here is derived from an EMBL/GenBank/DDBJ whole genome shotgun (WGS) entry which is preliminary data.</text>
</comment>
<keyword evidence="3" id="KW-1185">Reference proteome</keyword>
<name>A0ABV1WAX9_9ACTN</name>
<dbReference type="InterPro" id="IPR036291">
    <property type="entry name" value="NAD(P)-bd_dom_sf"/>
</dbReference>
<proteinExistence type="predicted"/>
<dbReference type="Proteomes" id="UP001458415">
    <property type="component" value="Unassembled WGS sequence"/>
</dbReference>
<dbReference type="SUPFAM" id="SSF51735">
    <property type="entry name" value="NAD(P)-binding Rossmann-fold domains"/>
    <property type="match status" value="1"/>
</dbReference>
<feature type="non-terminal residue" evidence="2">
    <location>
        <position position="46"/>
    </location>
</feature>
<evidence type="ECO:0000313" key="3">
    <source>
        <dbReference type="Proteomes" id="UP001458415"/>
    </source>
</evidence>
<gene>
    <name evidence="2" type="ORF">ABT317_31345</name>
</gene>
<dbReference type="EMBL" id="JBEPCU010000745">
    <property type="protein sequence ID" value="MER6981349.1"/>
    <property type="molecule type" value="Genomic_DNA"/>
</dbReference>